<dbReference type="RefSeq" id="WP_069850465.1">
    <property type="nucleotide sequence ID" value="NZ_CP014859.1"/>
</dbReference>
<evidence type="ECO:0000313" key="2">
    <source>
        <dbReference type="EMBL" id="AOS64294.1"/>
    </source>
</evidence>
<organism evidence="2 3">
    <name type="scientific">Actinoalloteichus hymeniacidonis</name>
    <dbReference type="NCBI Taxonomy" id="340345"/>
    <lineage>
        <taxon>Bacteria</taxon>
        <taxon>Bacillati</taxon>
        <taxon>Actinomycetota</taxon>
        <taxon>Actinomycetes</taxon>
        <taxon>Pseudonocardiales</taxon>
        <taxon>Pseudonocardiaceae</taxon>
        <taxon>Actinoalloteichus</taxon>
    </lineage>
</organism>
<gene>
    <name evidence="2" type="ORF">TL08_17470</name>
</gene>
<dbReference type="InterPro" id="IPR008727">
    <property type="entry name" value="PAAR_motif"/>
</dbReference>
<dbReference type="Pfam" id="PF05488">
    <property type="entry name" value="PAAR_motif"/>
    <property type="match status" value="1"/>
</dbReference>
<accession>A0AAC9HRJ0</accession>
<evidence type="ECO:0000256" key="1">
    <source>
        <dbReference type="SAM" id="MobiDB-lite"/>
    </source>
</evidence>
<dbReference type="EMBL" id="CP014859">
    <property type="protein sequence ID" value="AOS64294.1"/>
    <property type="molecule type" value="Genomic_DNA"/>
</dbReference>
<evidence type="ECO:0008006" key="4">
    <source>
        <dbReference type="Google" id="ProtNLM"/>
    </source>
</evidence>
<proteinExistence type="predicted"/>
<dbReference type="Proteomes" id="UP000095210">
    <property type="component" value="Chromosome"/>
</dbReference>
<dbReference type="KEGG" id="ahm:TL08_17470"/>
<name>A0AAC9HRJ0_9PSEU</name>
<sequence length="120" mass="11498">MPAAARIGDPTSHTPALPSVPGMPAPPPVRTGVLAPAPRGGLPTVLINMRPAAVVGAVNACTVPPQHALLGPGNVVLPSPAGLGSVVLIGGVPAARVGDRTTCQATVAGGSPDVFIGGVG</sequence>
<dbReference type="Gene3D" id="2.60.200.60">
    <property type="match status" value="1"/>
</dbReference>
<reference evidence="3" key="1">
    <citation type="submission" date="2016-03" db="EMBL/GenBank/DDBJ databases">
        <title>Complete genome sequence of the type strain Actinoalloteichus hymeniacidonis DSM 45092.</title>
        <authorList>
            <person name="Schaffert L."/>
            <person name="Albersmeier A."/>
            <person name="Winkler A."/>
            <person name="Kalinowski J."/>
            <person name="Zotchev S."/>
            <person name="Ruckert C."/>
        </authorList>
    </citation>
    <scope>NUCLEOTIDE SEQUENCE [LARGE SCALE GENOMIC DNA]</scope>
    <source>
        <strain evidence="3">HPA177(T) (DSM 45092(T))</strain>
    </source>
</reference>
<dbReference type="AlphaFoldDB" id="A0AAC9HRJ0"/>
<evidence type="ECO:0000313" key="3">
    <source>
        <dbReference type="Proteomes" id="UP000095210"/>
    </source>
</evidence>
<keyword evidence="3" id="KW-1185">Reference proteome</keyword>
<protein>
    <recommendedName>
        <fullName evidence="4">PAAR motif protein</fullName>
    </recommendedName>
</protein>
<feature type="region of interest" description="Disordered" evidence="1">
    <location>
        <begin position="1"/>
        <end position="35"/>
    </location>
</feature>